<keyword evidence="2" id="KW-0472">Membrane</keyword>
<feature type="region of interest" description="Disordered" evidence="1">
    <location>
        <begin position="594"/>
        <end position="624"/>
    </location>
</feature>
<keyword evidence="3" id="KW-0732">Signal</keyword>
<evidence type="ECO:0000256" key="1">
    <source>
        <dbReference type="SAM" id="MobiDB-lite"/>
    </source>
</evidence>
<keyword evidence="2" id="KW-0812">Transmembrane</keyword>
<feature type="transmembrane region" description="Helical" evidence="2">
    <location>
        <begin position="302"/>
        <end position="321"/>
    </location>
</feature>
<keyword evidence="2" id="KW-1133">Transmembrane helix</keyword>
<accession>A0A9D4PZ02</accession>
<organism evidence="5 6">
    <name type="scientific">Rhipicephalus sanguineus</name>
    <name type="common">Brown dog tick</name>
    <name type="synonym">Ixodes sanguineus</name>
    <dbReference type="NCBI Taxonomy" id="34632"/>
    <lineage>
        <taxon>Eukaryota</taxon>
        <taxon>Metazoa</taxon>
        <taxon>Ecdysozoa</taxon>
        <taxon>Arthropoda</taxon>
        <taxon>Chelicerata</taxon>
        <taxon>Arachnida</taxon>
        <taxon>Acari</taxon>
        <taxon>Parasitiformes</taxon>
        <taxon>Ixodida</taxon>
        <taxon>Ixodoidea</taxon>
        <taxon>Ixodidae</taxon>
        <taxon>Rhipicephalinae</taxon>
        <taxon>Rhipicephalus</taxon>
        <taxon>Rhipicephalus</taxon>
    </lineage>
</organism>
<reference evidence="5" key="1">
    <citation type="journal article" date="2020" name="Cell">
        <title>Large-Scale Comparative Analyses of Tick Genomes Elucidate Their Genetic Diversity and Vector Capacities.</title>
        <authorList>
            <consortium name="Tick Genome and Microbiome Consortium (TIGMIC)"/>
            <person name="Jia N."/>
            <person name="Wang J."/>
            <person name="Shi W."/>
            <person name="Du L."/>
            <person name="Sun Y."/>
            <person name="Zhan W."/>
            <person name="Jiang J.F."/>
            <person name="Wang Q."/>
            <person name="Zhang B."/>
            <person name="Ji P."/>
            <person name="Bell-Sakyi L."/>
            <person name="Cui X.M."/>
            <person name="Yuan T.T."/>
            <person name="Jiang B.G."/>
            <person name="Yang W.F."/>
            <person name="Lam T.T."/>
            <person name="Chang Q.C."/>
            <person name="Ding S.J."/>
            <person name="Wang X.J."/>
            <person name="Zhu J.G."/>
            <person name="Ruan X.D."/>
            <person name="Zhao L."/>
            <person name="Wei J.T."/>
            <person name="Ye R.Z."/>
            <person name="Que T.C."/>
            <person name="Du C.H."/>
            <person name="Zhou Y.H."/>
            <person name="Cheng J.X."/>
            <person name="Dai P.F."/>
            <person name="Guo W.B."/>
            <person name="Han X.H."/>
            <person name="Huang E.J."/>
            <person name="Li L.F."/>
            <person name="Wei W."/>
            <person name="Gao Y.C."/>
            <person name="Liu J.Z."/>
            <person name="Shao H.Z."/>
            <person name="Wang X."/>
            <person name="Wang C.C."/>
            <person name="Yang T.C."/>
            <person name="Huo Q.B."/>
            <person name="Li W."/>
            <person name="Chen H.Y."/>
            <person name="Chen S.E."/>
            <person name="Zhou L.G."/>
            <person name="Ni X.B."/>
            <person name="Tian J.H."/>
            <person name="Sheng Y."/>
            <person name="Liu T."/>
            <person name="Pan Y.S."/>
            <person name="Xia L.Y."/>
            <person name="Li J."/>
            <person name="Zhao F."/>
            <person name="Cao W.C."/>
        </authorList>
    </citation>
    <scope>NUCLEOTIDE SEQUENCE</scope>
    <source>
        <strain evidence="5">Rsan-2018</strain>
    </source>
</reference>
<feature type="transmembrane region" description="Helical" evidence="2">
    <location>
        <begin position="341"/>
        <end position="365"/>
    </location>
</feature>
<feature type="transmembrane region" description="Helical" evidence="2">
    <location>
        <begin position="554"/>
        <end position="573"/>
    </location>
</feature>
<feature type="chain" id="PRO_5038432287" description="Nose resistant-to-fluoxetine protein N-terminal domain-containing protein" evidence="3">
    <location>
        <begin position="22"/>
        <end position="624"/>
    </location>
</feature>
<dbReference type="InterPro" id="IPR052728">
    <property type="entry name" value="O2_lipid_transport_reg"/>
</dbReference>
<evidence type="ECO:0000259" key="4">
    <source>
        <dbReference type="SMART" id="SM00703"/>
    </source>
</evidence>
<dbReference type="InterPro" id="IPR002656">
    <property type="entry name" value="Acyl_transf_3_dom"/>
</dbReference>
<gene>
    <name evidence="5" type="ORF">HPB52_022664</name>
</gene>
<feature type="transmembrane region" description="Helical" evidence="2">
    <location>
        <begin position="386"/>
        <end position="408"/>
    </location>
</feature>
<dbReference type="PANTHER" id="PTHR11161:SF0">
    <property type="entry name" value="O-ACYLTRANSFERASE LIKE PROTEIN"/>
    <property type="match status" value="1"/>
</dbReference>
<feature type="transmembrane region" description="Helical" evidence="2">
    <location>
        <begin position="225"/>
        <end position="252"/>
    </location>
</feature>
<sequence>MRLQLVLVCVLLRFTVQCVRAQQDGTNVTEKEGGSENAGDELDYLPLLRNALAGGFANMPVALRRKLLSADVTPECNAGLLRTMRAFQNLEPWALRLLDASGKFPTGLLQGSRVDLGAFDECLETEVFDSYGDVITRGQYCNLLVYIENSTAVEGKIDSFSSVLHPKLKYFKNYFSVEELPVVRIAMCFVEECTQRDLQALVDAVKPRLVRLEVSNCVTAQVEPWIFMLCCFFMACRMFLCILLVIILAATFTDRVMKLKPKLIEKHGALSELTKGFSVTSNTRMLLRVADKSNTEHYSLQFLHGMRFFCIVHIVLCHSGQTLSDNWSRYLNLLIASDEWSFMIFSAGFSSVGTFFFLSGFFLSLTVRRQTRSGPVVFIIGVIRRFIRTAIPLFFIIMCLHLMPRFVFGPDTKSFFHKLHEDVAHHWWHLLLMIRNFVEITAWDVLPHVWYLSTDFQLFTISLVVLLAFKSRKMLAVGAFLLLSLLGCAIGTWAVAGSDLLPFMIFPGPILQVMSKTVNEYYMRPYYHAVCYFGGCIAYLLIEDFRQRKINKFTLLFAFIVWCYLLAYLAFLACEAPTGALDKFIFTRLIGGGGNARKQEHRTQQNGGDVKPQIKIDDSVFSRC</sequence>
<evidence type="ECO:0000256" key="3">
    <source>
        <dbReference type="SAM" id="SignalP"/>
    </source>
</evidence>
<dbReference type="SMART" id="SM00703">
    <property type="entry name" value="NRF"/>
    <property type="match status" value="1"/>
</dbReference>
<feature type="transmembrane region" description="Helical" evidence="2">
    <location>
        <begin position="449"/>
        <end position="469"/>
    </location>
</feature>
<reference evidence="5" key="2">
    <citation type="submission" date="2021-09" db="EMBL/GenBank/DDBJ databases">
        <authorList>
            <person name="Jia N."/>
            <person name="Wang J."/>
            <person name="Shi W."/>
            <person name="Du L."/>
            <person name="Sun Y."/>
            <person name="Zhan W."/>
            <person name="Jiang J."/>
            <person name="Wang Q."/>
            <person name="Zhang B."/>
            <person name="Ji P."/>
            <person name="Sakyi L.B."/>
            <person name="Cui X."/>
            <person name="Yuan T."/>
            <person name="Jiang B."/>
            <person name="Yang W."/>
            <person name="Lam T.T.-Y."/>
            <person name="Chang Q."/>
            <person name="Ding S."/>
            <person name="Wang X."/>
            <person name="Zhu J."/>
            <person name="Ruan X."/>
            <person name="Zhao L."/>
            <person name="Wei J."/>
            <person name="Que T."/>
            <person name="Du C."/>
            <person name="Cheng J."/>
            <person name="Dai P."/>
            <person name="Han X."/>
            <person name="Huang E."/>
            <person name="Gao Y."/>
            <person name="Liu J."/>
            <person name="Shao H."/>
            <person name="Ye R."/>
            <person name="Li L."/>
            <person name="Wei W."/>
            <person name="Wang X."/>
            <person name="Wang C."/>
            <person name="Huo Q."/>
            <person name="Li W."/>
            <person name="Guo W."/>
            <person name="Chen H."/>
            <person name="Chen S."/>
            <person name="Zhou L."/>
            <person name="Zhou L."/>
            <person name="Ni X."/>
            <person name="Tian J."/>
            <person name="Zhou Y."/>
            <person name="Sheng Y."/>
            <person name="Liu T."/>
            <person name="Pan Y."/>
            <person name="Xia L."/>
            <person name="Li J."/>
            <person name="Zhao F."/>
            <person name="Cao W."/>
        </authorList>
    </citation>
    <scope>NUCLEOTIDE SEQUENCE</scope>
    <source>
        <strain evidence="5">Rsan-2018</strain>
        <tissue evidence="5">Larvae</tissue>
    </source>
</reference>
<feature type="transmembrane region" description="Helical" evidence="2">
    <location>
        <begin position="525"/>
        <end position="542"/>
    </location>
</feature>
<name>A0A9D4PZ02_RHISA</name>
<keyword evidence="6" id="KW-1185">Reference proteome</keyword>
<dbReference type="VEuPathDB" id="VectorBase:RSAN_051364"/>
<evidence type="ECO:0000313" key="5">
    <source>
        <dbReference type="EMBL" id="KAH7957782.1"/>
    </source>
</evidence>
<evidence type="ECO:0000313" key="6">
    <source>
        <dbReference type="Proteomes" id="UP000821837"/>
    </source>
</evidence>
<protein>
    <recommendedName>
        <fullName evidence="4">Nose resistant-to-fluoxetine protein N-terminal domain-containing protein</fullName>
    </recommendedName>
</protein>
<dbReference type="GO" id="GO:0016747">
    <property type="term" value="F:acyltransferase activity, transferring groups other than amino-acyl groups"/>
    <property type="evidence" value="ECO:0007669"/>
    <property type="project" value="InterPro"/>
</dbReference>
<dbReference type="Pfam" id="PF20146">
    <property type="entry name" value="NRF"/>
    <property type="match status" value="1"/>
</dbReference>
<dbReference type="PANTHER" id="PTHR11161">
    <property type="entry name" value="O-ACYLTRANSFERASE"/>
    <property type="match status" value="1"/>
</dbReference>
<feature type="compositionally biased region" description="Basic and acidic residues" evidence="1">
    <location>
        <begin position="612"/>
        <end position="624"/>
    </location>
</feature>
<dbReference type="AlphaFoldDB" id="A0A9D4PZ02"/>
<feature type="transmembrane region" description="Helical" evidence="2">
    <location>
        <begin position="481"/>
        <end position="505"/>
    </location>
</feature>
<evidence type="ECO:0000256" key="2">
    <source>
        <dbReference type="SAM" id="Phobius"/>
    </source>
</evidence>
<dbReference type="Pfam" id="PF01757">
    <property type="entry name" value="Acyl_transf_3"/>
    <property type="match status" value="1"/>
</dbReference>
<feature type="signal peptide" evidence="3">
    <location>
        <begin position="1"/>
        <end position="21"/>
    </location>
</feature>
<dbReference type="Proteomes" id="UP000821837">
    <property type="component" value="Unassembled WGS sequence"/>
</dbReference>
<proteinExistence type="predicted"/>
<feature type="domain" description="Nose resistant-to-fluoxetine protein N-terminal" evidence="4">
    <location>
        <begin position="73"/>
        <end position="219"/>
    </location>
</feature>
<dbReference type="InterPro" id="IPR006621">
    <property type="entry name" value="Nose-resist-to-fluoxetine_N"/>
</dbReference>
<dbReference type="EMBL" id="JABSTV010001250">
    <property type="protein sequence ID" value="KAH7957782.1"/>
    <property type="molecule type" value="Genomic_DNA"/>
</dbReference>
<comment type="caution">
    <text evidence="5">The sequence shown here is derived from an EMBL/GenBank/DDBJ whole genome shotgun (WGS) entry which is preliminary data.</text>
</comment>